<protein>
    <submittedName>
        <fullName evidence="1">Unannotated protein</fullName>
    </submittedName>
</protein>
<dbReference type="AlphaFoldDB" id="A0A6J7E853"/>
<gene>
    <name evidence="1" type="ORF">UFOPK3423_01125</name>
</gene>
<name>A0A6J7E853_9ZZZZ</name>
<dbReference type="EMBL" id="CAFBLQ010000126">
    <property type="protein sequence ID" value="CAB4878208.1"/>
    <property type="molecule type" value="Genomic_DNA"/>
</dbReference>
<accession>A0A6J7E853</accession>
<reference evidence="1" key="1">
    <citation type="submission" date="2020-05" db="EMBL/GenBank/DDBJ databases">
        <authorList>
            <person name="Chiriac C."/>
            <person name="Salcher M."/>
            <person name="Ghai R."/>
            <person name="Kavagutti S V."/>
        </authorList>
    </citation>
    <scope>NUCLEOTIDE SEQUENCE</scope>
</reference>
<evidence type="ECO:0000313" key="1">
    <source>
        <dbReference type="EMBL" id="CAB4878208.1"/>
    </source>
</evidence>
<organism evidence="1">
    <name type="scientific">freshwater metagenome</name>
    <dbReference type="NCBI Taxonomy" id="449393"/>
    <lineage>
        <taxon>unclassified sequences</taxon>
        <taxon>metagenomes</taxon>
        <taxon>ecological metagenomes</taxon>
    </lineage>
</organism>
<proteinExistence type="predicted"/>
<sequence>MKWLAGCVVLVAIAAFGVAIYVVLDNRDPVPGDIAACTRREGLSAVRSRDGLAAMREDVLAGTVTVTRRWDWGKTKGALLGGPRDDYAVLVLWNVGTPSLAAARSARRVYERPADFPLVVIESESRALIACAQSA</sequence>